<comment type="subcellular location">
    <subcellularLocation>
        <location evidence="1">Cell membrane</location>
        <topology evidence="1">Multi-pass membrane protein</topology>
    </subcellularLocation>
</comment>
<name>A0A1U7IN77_9CYAN</name>
<dbReference type="AlphaFoldDB" id="A0A1U7IN77"/>
<evidence type="ECO:0000256" key="7">
    <source>
        <dbReference type="SAM" id="Phobius"/>
    </source>
</evidence>
<dbReference type="PANTHER" id="PTHR33452">
    <property type="entry name" value="OXIDOREDUCTASE CATD-RELATED"/>
    <property type="match status" value="1"/>
</dbReference>
<dbReference type="RefSeq" id="WP_073593133.1">
    <property type="nucleotide sequence ID" value="NZ_MRCE01000007.1"/>
</dbReference>
<dbReference type="OrthoDB" id="495902at2"/>
<evidence type="ECO:0000256" key="1">
    <source>
        <dbReference type="ARBA" id="ARBA00004651"/>
    </source>
</evidence>
<dbReference type="Proteomes" id="UP000185860">
    <property type="component" value="Unassembled WGS sequence"/>
</dbReference>
<gene>
    <name evidence="8" type="ORF">NIES2119_09005</name>
</gene>
<dbReference type="EMBL" id="MRCE01000007">
    <property type="protein sequence ID" value="OKH38722.1"/>
    <property type="molecule type" value="Genomic_DNA"/>
</dbReference>
<dbReference type="STRING" id="454136.NIES2119_09005"/>
<dbReference type="Pfam" id="PF07681">
    <property type="entry name" value="DoxX"/>
    <property type="match status" value="1"/>
</dbReference>
<protein>
    <submittedName>
        <fullName evidence="8">DoxX family protein</fullName>
    </submittedName>
</protein>
<evidence type="ECO:0000256" key="4">
    <source>
        <dbReference type="ARBA" id="ARBA00022692"/>
    </source>
</evidence>
<evidence type="ECO:0000256" key="3">
    <source>
        <dbReference type="ARBA" id="ARBA00022475"/>
    </source>
</evidence>
<keyword evidence="5 7" id="KW-1133">Transmembrane helix</keyword>
<keyword evidence="4 7" id="KW-0812">Transmembrane</keyword>
<evidence type="ECO:0000256" key="5">
    <source>
        <dbReference type="ARBA" id="ARBA00022989"/>
    </source>
</evidence>
<organism evidence="8 9">
    <name type="scientific">[Phormidium ambiguum] IAM M-71</name>
    <dbReference type="NCBI Taxonomy" id="454136"/>
    <lineage>
        <taxon>Bacteria</taxon>
        <taxon>Bacillati</taxon>
        <taxon>Cyanobacteriota</taxon>
        <taxon>Cyanophyceae</taxon>
        <taxon>Oscillatoriophycideae</taxon>
        <taxon>Aerosakkonematales</taxon>
        <taxon>Aerosakkonemataceae</taxon>
        <taxon>Floridanema</taxon>
    </lineage>
</organism>
<evidence type="ECO:0000256" key="6">
    <source>
        <dbReference type="ARBA" id="ARBA00023136"/>
    </source>
</evidence>
<dbReference type="GO" id="GO:0005886">
    <property type="term" value="C:plasma membrane"/>
    <property type="evidence" value="ECO:0007669"/>
    <property type="project" value="UniProtKB-SubCell"/>
</dbReference>
<comment type="caution">
    <text evidence="8">The sequence shown here is derived from an EMBL/GenBank/DDBJ whole genome shotgun (WGS) entry which is preliminary data.</text>
</comment>
<evidence type="ECO:0000256" key="2">
    <source>
        <dbReference type="ARBA" id="ARBA00006679"/>
    </source>
</evidence>
<evidence type="ECO:0000313" key="8">
    <source>
        <dbReference type="EMBL" id="OKH38722.1"/>
    </source>
</evidence>
<evidence type="ECO:0000313" key="9">
    <source>
        <dbReference type="Proteomes" id="UP000185860"/>
    </source>
</evidence>
<proteinExistence type="inferred from homology"/>
<feature type="transmembrane region" description="Helical" evidence="7">
    <location>
        <begin position="74"/>
        <end position="91"/>
    </location>
</feature>
<reference evidence="8 9" key="1">
    <citation type="submission" date="2016-11" db="EMBL/GenBank/DDBJ databases">
        <title>Draft Genome Sequences of Nine Cyanobacterial Strains from Diverse Habitats.</title>
        <authorList>
            <person name="Zhu T."/>
            <person name="Hou S."/>
            <person name="Lu X."/>
            <person name="Hess W.R."/>
        </authorList>
    </citation>
    <scope>NUCLEOTIDE SEQUENCE [LARGE SCALE GENOMIC DNA]</scope>
    <source>
        <strain evidence="8 9">IAM M-71</strain>
    </source>
</reference>
<keyword evidence="6 7" id="KW-0472">Membrane</keyword>
<accession>A0A1U7IN77</accession>
<sequence>MQKYIPLIARAFLSAVFLKSAFDKITGFAGTQQYMSQNGIPLQLTALLLVGAIVFELLGGFSVLLGYKSRWGSILLIIFLIPATLIFHTNFADRMQVIQFMKNLAILGGLLMVYYYGSGPISLDERT</sequence>
<comment type="similarity">
    <text evidence="2">Belongs to the DoxX family.</text>
</comment>
<feature type="transmembrane region" description="Helical" evidence="7">
    <location>
        <begin position="97"/>
        <end position="117"/>
    </location>
</feature>
<feature type="transmembrane region" description="Helical" evidence="7">
    <location>
        <begin position="47"/>
        <end position="67"/>
    </location>
</feature>
<keyword evidence="3" id="KW-1003">Cell membrane</keyword>
<dbReference type="PANTHER" id="PTHR33452:SF1">
    <property type="entry name" value="INNER MEMBRANE PROTEIN YPHA-RELATED"/>
    <property type="match status" value="1"/>
</dbReference>
<dbReference type="InterPro" id="IPR032808">
    <property type="entry name" value="DoxX"/>
</dbReference>
<dbReference type="InterPro" id="IPR051907">
    <property type="entry name" value="DoxX-like_oxidoreductase"/>
</dbReference>